<dbReference type="GO" id="GO:0005886">
    <property type="term" value="C:plasma membrane"/>
    <property type="evidence" value="ECO:0007669"/>
    <property type="project" value="TreeGrafter"/>
</dbReference>
<feature type="domain" description="Alanine dehydrogenase/pyridine nucleotide transhydrogenase NAD(H)-binding" evidence="1">
    <location>
        <begin position="2"/>
        <end position="53"/>
    </location>
</feature>
<dbReference type="SUPFAM" id="SSF52283">
    <property type="entry name" value="Formate/glycerate dehydrogenase catalytic domain-like"/>
    <property type="match status" value="1"/>
</dbReference>
<protein>
    <recommendedName>
        <fullName evidence="1">Alanine dehydrogenase/pyridine nucleotide transhydrogenase NAD(H)-binding domain-containing protein</fullName>
    </recommendedName>
</protein>
<dbReference type="InterPro" id="IPR007698">
    <property type="entry name" value="AlaDH/PNT_NAD(H)-bd"/>
</dbReference>
<accession>A0A0D6PLB4</accession>
<evidence type="ECO:0000313" key="3">
    <source>
        <dbReference type="Proteomes" id="UP000032668"/>
    </source>
</evidence>
<gene>
    <name evidence="2" type="ORF">Aam_139_010</name>
</gene>
<evidence type="ECO:0000313" key="2">
    <source>
        <dbReference type="EMBL" id="GAN82008.1"/>
    </source>
</evidence>
<dbReference type="AlphaFoldDB" id="A0A0D6PLB4"/>
<sequence length="81" mass="8393">MLPGGMVRTSTFALNDATLPYIAALADKGWKLALADDKRLRDGLNVQDGAITRPAVGAGGPWPEPQDCGAGARCLKANVVS</sequence>
<evidence type="ECO:0000259" key="1">
    <source>
        <dbReference type="Pfam" id="PF01262"/>
    </source>
</evidence>
<dbReference type="EMBL" id="BANC01000137">
    <property type="protein sequence ID" value="GAN82008.1"/>
    <property type="molecule type" value="Genomic_DNA"/>
</dbReference>
<dbReference type="PANTHER" id="PTHR42795:SF1">
    <property type="entry name" value="ALANINE DEHYDROGENASE"/>
    <property type="match status" value="1"/>
</dbReference>
<organism evidence="2 3">
    <name type="scientific">Acidocella aminolytica 101 = DSM 11237</name>
    <dbReference type="NCBI Taxonomy" id="1120923"/>
    <lineage>
        <taxon>Bacteria</taxon>
        <taxon>Pseudomonadati</taxon>
        <taxon>Pseudomonadota</taxon>
        <taxon>Alphaproteobacteria</taxon>
        <taxon>Acetobacterales</taxon>
        <taxon>Acidocellaceae</taxon>
        <taxon>Acidocella</taxon>
    </lineage>
</organism>
<dbReference type="Proteomes" id="UP000032668">
    <property type="component" value="Unassembled WGS sequence"/>
</dbReference>
<dbReference type="GO" id="GO:0006524">
    <property type="term" value="P:alanine catabolic process"/>
    <property type="evidence" value="ECO:0007669"/>
    <property type="project" value="TreeGrafter"/>
</dbReference>
<dbReference type="Gene3D" id="3.40.50.720">
    <property type="entry name" value="NAD(P)-binding Rossmann-like Domain"/>
    <property type="match status" value="1"/>
</dbReference>
<dbReference type="GO" id="GO:0000286">
    <property type="term" value="F:alanine dehydrogenase activity"/>
    <property type="evidence" value="ECO:0007669"/>
    <property type="project" value="TreeGrafter"/>
</dbReference>
<reference evidence="2 3" key="1">
    <citation type="submission" date="2012-11" db="EMBL/GenBank/DDBJ databases">
        <title>Whole genome sequence of Acidocella aminolytica 101 = DSM 11237.</title>
        <authorList>
            <person name="Azuma Y."/>
            <person name="Higashiura N."/>
            <person name="Hirakawa H."/>
            <person name="Matsushita K."/>
        </authorList>
    </citation>
    <scope>NUCLEOTIDE SEQUENCE [LARGE SCALE GENOMIC DNA]</scope>
    <source>
        <strain evidence="3">101 / DSM 11237</strain>
    </source>
</reference>
<keyword evidence="3" id="KW-1185">Reference proteome</keyword>
<dbReference type="STRING" id="1120923.SAMN02746095_03179"/>
<dbReference type="PANTHER" id="PTHR42795">
    <property type="entry name" value="ALANINE DEHYDROGENASE"/>
    <property type="match status" value="1"/>
</dbReference>
<proteinExistence type="predicted"/>
<dbReference type="Pfam" id="PF01262">
    <property type="entry name" value="AlaDh_PNT_C"/>
    <property type="match status" value="1"/>
</dbReference>
<name>A0A0D6PLB4_9PROT</name>
<comment type="caution">
    <text evidence="2">The sequence shown here is derived from an EMBL/GenBank/DDBJ whole genome shotgun (WGS) entry which is preliminary data.</text>
</comment>